<evidence type="ECO:0000313" key="1">
    <source>
        <dbReference type="EMBL" id="KAI9453120.1"/>
    </source>
</evidence>
<dbReference type="EMBL" id="JAGFNK010000315">
    <property type="protein sequence ID" value="KAI9453120.1"/>
    <property type="molecule type" value="Genomic_DNA"/>
</dbReference>
<protein>
    <submittedName>
        <fullName evidence="1">NAD-P-binding protein</fullName>
    </submittedName>
</protein>
<dbReference type="Proteomes" id="UP001207468">
    <property type="component" value="Unassembled WGS sequence"/>
</dbReference>
<comment type="caution">
    <text evidence="1">The sequence shown here is derived from an EMBL/GenBank/DDBJ whole genome shotgun (WGS) entry which is preliminary data.</text>
</comment>
<proteinExistence type="predicted"/>
<gene>
    <name evidence="1" type="ORF">F5148DRAFT_1234168</name>
</gene>
<sequence length="377" mass="40881">MKLPPKSTTCSSAEYITSGSPFHRSCTVKHKRVIRLLDSLFLPTTLSRSTYLRQPKVMSEKRIGVFSQLVPPKPTWTAADVPDQTGKTAIITGGNGGIGKETARVLLSNGAKVYIATRSEEKSRAAIEELKRDTGKESIYFLKLDLADLASIKAGAEEFIAKESELHTLYNNGGVMNTPIEQVTNQGIDMQFGTNVLGHFYLTKLLVPVLSATAKRSPAGTVRVVNVSSIGHYMGAPEGIRWSTLALGDSSLAARKTLGTARLYGQSKFGNILFSNEFARKHGDDGIVSISLHPGAINTDLARYAGSLVQRAGRLITYSVSYGAITSLYAGTAPDAGGLNGKYLTCWARVTLPHKKVLDSELGKKLWDWCEEQVKDI</sequence>
<organism evidence="1 2">
    <name type="scientific">Russula earlei</name>
    <dbReference type="NCBI Taxonomy" id="71964"/>
    <lineage>
        <taxon>Eukaryota</taxon>
        <taxon>Fungi</taxon>
        <taxon>Dikarya</taxon>
        <taxon>Basidiomycota</taxon>
        <taxon>Agaricomycotina</taxon>
        <taxon>Agaricomycetes</taxon>
        <taxon>Russulales</taxon>
        <taxon>Russulaceae</taxon>
        <taxon>Russula</taxon>
    </lineage>
</organism>
<reference evidence="1" key="1">
    <citation type="submission" date="2021-03" db="EMBL/GenBank/DDBJ databases">
        <title>Evolutionary priming and transition to the ectomycorrhizal habit in an iconic lineage of mushroom-forming fungi: is preadaptation a requirement?</title>
        <authorList>
            <consortium name="DOE Joint Genome Institute"/>
            <person name="Looney B.P."/>
            <person name="Miyauchi S."/>
            <person name="Morin E."/>
            <person name="Drula E."/>
            <person name="Courty P.E."/>
            <person name="Chicoki N."/>
            <person name="Fauchery L."/>
            <person name="Kohler A."/>
            <person name="Kuo A."/>
            <person name="LaButti K."/>
            <person name="Pangilinan J."/>
            <person name="Lipzen A."/>
            <person name="Riley R."/>
            <person name="Andreopoulos W."/>
            <person name="He G."/>
            <person name="Johnson J."/>
            <person name="Barry K.W."/>
            <person name="Grigoriev I.V."/>
            <person name="Nagy L."/>
            <person name="Hibbett D."/>
            <person name="Henrissat B."/>
            <person name="Matheny P.B."/>
            <person name="Labbe J."/>
            <person name="Martin A.F."/>
        </authorList>
    </citation>
    <scope>NUCLEOTIDE SEQUENCE</scope>
    <source>
        <strain evidence="1">BPL698</strain>
    </source>
</reference>
<keyword evidence="2" id="KW-1185">Reference proteome</keyword>
<accession>A0ACC0TXY0</accession>
<evidence type="ECO:0000313" key="2">
    <source>
        <dbReference type="Proteomes" id="UP001207468"/>
    </source>
</evidence>
<name>A0ACC0TXY0_9AGAM</name>